<evidence type="ECO:0000256" key="1">
    <source>
        <dbReference type="SAM" id="MobiDB-lite"/>
    </source>
</evidence>
<organism evidence="2 3">
    <name type="scientific">Eumeta variegata</name>
    <name type="common">Bagworm moth</name>
    <name type="synonym">Eumeta japonica</name>
    <dbReference type="NCBI Taxonomy" id="151549"/>
    <lineage>
        <taxon>Eukaryota</taxon>
        <taxon>Metazoa</taxon>
        <taxon>Ecdysozoa</taxon>
        <taxon>Arthropoda</taxon>
        <taxon>Hexapoda</taxon>
        <taxon>Insecta</taxon>
        <taxon>Pterygota</taxon>
        <taxon>Neoptera</taxon>
        <taxon>Endopterygota</taxon>
        <taxon>Lepidoptera</taxon>
        <taxon>Glossata</taxon>
        <taxon>Ditrysia</taxon>
        <taxon>Tineoidea</taxon>
        <taxon>Psychidae</taxon>
        <taxon>Oiketicinae</taxon>
        <taxon>Eumeta</taxon>
    </lineage>
</organism>
<gene>
    <name evidence="2" type="ORF">EVAR_35892_1</name>
</gene>
<keyword evidence="3" id="KW-1185">Reference proteome</keyword>
<dbReference type="AlphaFoldDB" id="A0A4C1WUT5"/>
<dbReference type="Proteomes" id="UP000299102">
    <property type="component" value="Unassembled WGS sequence"/>
</dbReference>
<name>A0A4C1WUT5_EUMVA</name>
<accession>A0A4C1WUT5</accession>
<evidence type="ECO:0000313" key="3">
    <source>
        <dbReference type="Proteomes" id="UP000299102"/>
    </source>
</evidence>
<sequence>MRACAPSECRRSPTPINIRDPGRVTSALPGFWIGIVYLIKVRVDRWRGEVVDGESKWCTQAALAPPLAESTTSQCFAAYKSRRVVSKICLYAQKYRSRRAAYRIVRLWPHAAAAAHGARGVAKHFLGRLLPTLTSQTCLVWFLSFTARYHRSKRPLSAFIQNAVVVILRSEPLRQLTPGSGPLRTPRRGAAGSDANSPGLSRLPRVRIQITSQTPPAQAVEVAPDAHGGQRRPSCVRVCCRTRAPCAALRAAPRTGLHIFVTTLNLLRSRLNITAPKLMSPHFNLLKCRRLGTAATTDVQSALVRPPPALTGR</sequence>
<comment type="caution">
    <text evidence="2">The sequence shown here is derived from an EMBL/GenBank/DDBJ whole genome shotgun (WGS) entry which is preliminary data.</text>
</comment>
<protein>
    <submittedName>
        <fullName evidence="2">Uncharacterized protein</fullName>
    </submittedName>
</protein>
<evidence type="ECO:0000313" key="2">
    <source>
        <dbReference type="EMBL" id="GBP54630.1"/>
    </source>
</evidence>
<feature type="region of interest" description="Disordered" evidence="1">
    <location>
        <begin position="177"/>
        <end position="198"/>
    </location>
</feature>
<proteinExistence type="predicted"/>
<dbReference type="EMBL" id="BGZK01000651">
    <property type="protein sequence ID" value="GBP54630.1"/>
    <property type="molecule type" value="Genomic_DNA"/>
</dbReference>
<reference evidence="2 3" key="1">
    <citation type="journal article" date="2019" name="Commun. Biol.">
        <title>The bagworm genome reveals a unique fibroin gene that provides high tensile strength.</title>
        <authorList>
            <person name="Kono N."/>
            <person name="Nakamura H."/>
            <person name="Ohtoshi R."/>
            <person name="Tomita M."/>
            <person name="Numata K."/>
            <person name="Arakawa K."/>
        </authorList>
    </citation>
    <scope>NUCLEOTIDE SEQUENCE [LARGE SCALE GENOMIC DNA]</scope>
</reference>